<dbReference type="GO" id="GO:0016559">
    <property type="term" value="P:peroxisome fission"/>
    <property type="evidence" value="ECO:0007669"/>
    <property type="project" value="InterPro"/>
</dbReference>
<dbReference type="InterPro" id="IPR008733">
    <property type="entry name" value="PEX11"/>
</dbReference>
<dbReference type="AlphaFoldDB" id="A0A4Q2DD34"/>
<evidence type="ECO:0000256" key="5">
    <source>
        <dbReference type="SAM" id="MobiDB-lite"/>
    </source>
</evidence>
<proteinExistence type="predicted"/>
<dbReference type="Pfam" id="PF05648">
    <property type="entry name" value="PEX11"/>
    <property type="match status" value="1"/>
</dbReference>
<dbReference type="PANTHER" id="PTHR12652:SF25">
    <property type="entry name" value="MICROBODY (PEROXISOME) PROLIFERATION PROTEIN PEROXIN 11C (EUROFUNG)"/>
    <property type="match status" value="1"/>
</dbReference>
<evidence type="ECO:0000256" key="4">
    <source>
        <dbReference type="ARBA" id="ARBA00046271"/>
    </source>
</evidence>
<keyword evidence="2" id="KW-0472">Membrane</keyword>
<sequence>MSRPAKPVTAARLNDAILGCFSRVPPSETVNHLVSKLFMVIQYTIKLLAPFLRLRARVQHKYGLRSTPDSAGANAYEKLGSAIGNSRTMWRIWGLLPIFQWLISLERSPPATRTLLTIERLQGWSMLAYYPLEHLYFLLSHNIISSTITSPLSFFSSSKTAKKLKLNANKISLWSTRFWALYVFLHFAHLVEDRKLLIQRHKALKMSKGGAGLTKEEKKEMGERWDAFWSEVVINLGYLPLTIHWSLEKGLFKNDVWVGMFGLVAAVTSFRTGWKATALPPPPPTPPAAAAEEKKEESSPSAPGYEL</sequence>
<dbReference type="EMBL" id="SDEE01000329">
    <property type="protein sequence ID" value="RXW17593.1"/>
    <property type="molecule type" value="Genomic_DNA"/>
</dbReference>
<keyword evidence="7" id="KW-1185">Reference proteome</keyword>
<keyword evidence="1" id="KW-0962">Peroxisome biogenesis</keyword>
<comment type="caution">
    <text evidence="6">The sequence shown here is derived from an EMBL/GenBank/DDBJ whole genome shotgun (WGS) entry which is preliminary data.</text>
</comment>
<evidence type="ECO:0000313" key="6">
    <source>
        <dbReference type="EMBL" id="RXW17593.1"/>
    </source>
</evidence>
<dbReference type="STRING" id="2316362.A0A4Q2DD34"/>
<organism evidence="6 7">
    <name type="scientific">Candolleomyces aberdarensis</name>
    <dbReference type="NCBI Taxonomy" id="2316362"/>
    <lineage>
        <taxon>Eukaryota</taxon>
        <taxon>Fungi</taxon>
        <taxon>Dikarya</taxon>
        <taxon>Basidiomycota</taxon>
        <taxon>Agaricomycotina</taxon>
        <taxon>Agaricomycetes</taxon>
        <taxon>Agaricomycetidae</taxon>
        <taxon>Agaricales</taxon>
        <taxon>Agaricineae</taxon>
        <taxon>Psathyrellaceae</taxon>
        <taxon>Candolleomyces</taxon>
    </lineage>
</organism>
<protein>
    <submittedName>
        <fullName evidence="6">Uncharacterized protein</fullName>
    </submittedName>
</protein>
<gene>
    <name evidence="6" type="ORF">EST38_g8271</name>
</gene>
<reference evidence="6 7" key="1">
    <citation type="submission" date="2019-01" db="EMBL/GenBank/DDBJ databases">
        <title>Draft genome sequence of Psathyrella aberdarensis IHI B618.</title>
        <authorList>
            <person name="Buettner E."/>
            <person name="Kellner H."/>
        </authorList>
    </citation>
    <scope>NUCLEOTIDE SEQUENCE [LARGE SCALE GENOMIC DNA]</scope>
    <source>
        <strain evidence="6 7">IHI B618</strain>
    </source>
</reference>
<evidence type="ECO:0000313" key="7">
    <source>
        <dbReference type="Proteomes" id="UP000290288"/>
    </source>
</evidence>
<dbReference type="OrthoDB" id="10005898at2759"/>
<dbReference type="PANTHER" id="PTHR12652">
    <property type="entry name" value="PEROXISOMAL BIOGENESIS FACTOR 11"/>
    <property type="match status" value="1"/>
</dbReference>
<feature type="region of interest" description="Disordered" evidence="5">
    <location>
        <begin position="277"/>
        <end position="307"/>
    </location>
</feature>
<evidence type="ECO:0000256" key="2">
    <source>
        <dbReference type="ARBA" id="ARBA00023136"/>
    </source>
</evidence>
<name>A0A4Q2DD34_9AGAR</name>
<accession>A0A4Q2DD34</accession>
<keyword evidence="3" id="KW-0576">Peroxisome</keyword>
<evidence type="ECO:0000256" key="1">
    <source>
        <dbReference type="ARBA" id="ARBA00022593"/>
    </source>
</evidence>
<comment type="subcellular location">
    <subcellularLocation>
        <location evidence="4">Peroxisome membrane</location>
    </subcellularLocation>
</comment>
<evidence type="ECO:0000256" key="3">
    <source>
        <dbReference type="ARBA" id="ARBA00023140"/>
    </source>
</evidence>
<dbReference type="Proteomes" id="UP000290288">
    <property type="component" value="Unassembled WGS sequence"/>
</dbReference>
<dbReference type="GO" id="GO:0005778">
    <property type="term" value="C:peroxisomal membrane"/>
    <property type="evidence" value="ECO:0007669"/>
    <property type="project" value="UniProtKB-SubCell"/>
</dbReference>